<dbReference type="Proteomes" id="UP000314294">
    <property type="component" value="Unassembled WGS sequence"/>
</dbReference>
<proteinExistence type="predicted"/>
<keyword evidence="3" id="KW-1185">Reference proteome</keyword>
<dbReference type="AlphaFoldDB" id="A0A4Z2GG28"/>
<accession>A0A4Z2GG28</accession>
<protein>
    <submittedName>
        <fullName evidence="2">Uncharacterized protein</fullName>
    </submittedName>
</protein>
<name>A0A4Z2GG28_9TELE</name>
<organism evidence="2 3">
    <name type="scientific">Liparis tanakae</name>
    <name type="common">Tanaka's snailfish</name>
    <dbReference type="NCBI Taxonomy" id="230148"/>
    <lineage>
        <taxon>Eukaryota</taxon>
        <taxon>Metazoa</taxon>
        <taxon>Chordata</taxon>
        <taxon>Craniata</taxon>
        <taxon>Vertebrata</taxon>
        <taxon>Euteleostomi</taxon>
        <taxon>Actinopterygii</taxon>
        <taxon>Neopterygii</taxon>
        <taxon>Teleostei</taxon>
        <taxon>Neoteleostei</taxon>
        <taxon>Acanthomorphata</taxon>
        <taxon>Eupercaria</taxon>
        <taxon>Perciformes</taxon>
        <taxon>Cottioidei</taxon>
        <taxon>Cottales</taxon>
        <taxon>Liparidae</taxon>
        <taxon>Liparis</taxon>
    </lineage>
</organism>
<comment type="caution">
    <text evidence="2">The sequence shown here is derived from an EMBL/GenBank/DDBJ whole genome shotgun (WGS) entry which is preliminary data.</text>
</comment>
<sequence length="163" mass="17992">MEQLQFCKHVQSRPAVNTVCREETSKQLYAAEESYSCHDMEPCGRLYETAALKACAMKQARYSVSYCEQACLGRCTQGPFQRASVQCWSHGQAGGGGDLAETADDITAAAIMQSPERESEAASWCQRARGRPAACVAATLQRTKPVTPRQKYSATSPVNRRRY</sequence>
<reference evidence="2 3" key="1">
    <citation type="submission" date="2019-03" db="EMBL/GenBank/DDBJ databases">
        <title>First draft genome of Liparis tanakae, snailfish: a comprehensive survey of snailfish specific genes.</title>
        <authorList>
            <person name="Kim W."/>
            <person name="Song I."/>
            <person name="Jeong J.-H."/>
            <person name="Kim D."/>
            <person name="Kim S."/>
            <person name="Ryu S."/>
            <person name="Song J.Y."/>
            <person name="Lee S.K."/>
        </authorList>
    </citation>
    <scope>NUCLEOTIDE SEQUENCE [LARGE SCALE GENOMIC DNA]</scope>
    <source>
        <tissue evidence="2">Muscle</tissue>
    </source>
</reference>
<gene>
    <name evidence="2" type="ORF">EYF80_037621</name>
</gene>
<dbReference type="EMBL" id="SRLO01000556">
    <property type="protein sequence ID" value="TNN52191.1"/>
    <property type="molecule type" value="Genomic_DNA"/>
</dbReference>
<feature type="region of interest" description="Disordered" evidence="1">
    <location>
        <begin position="142"/>
        <end position="163"/>
    </location>
</feature>
<evidence type="ECO:0000313" key="3">
    <source>
        <dbReference type="Proteomes" id="UP000314294"/>
    </source>
</evidence>
<evidence type="ECO:0000313" key="2">
    <source>
        <dbReference type="EMBL" id="TNN52191.1"/>
    </source>
</evidence>
<evidence type="ECO:0000256" key="1">
    <source>
        <dbReference type="SAM" id="MobiDB-lite"/>
    </source>
</evidence>